<dbReference type="Pfam" id="PF13075">
    <property type="entry name" value="DUF3939"/>
    <property type="match status" value="1"/>
</dbReference>
<sequence length="156" mass="18587">MFFRKNRKKDTTLKKNPEVLKMISASKEDVRRAVNAYASSMRKGISLRSIIKDNHEIDVDMLYSYLGGKPDKSFYMSKETFEIFEDRDYPKYIDKCQIACDQYYLDKNEEPVTPGDPLRRLNYLKLKDYLAEKPPFELYLHPYDQMVTHRPPKDKQ</sequence>
<reference evidence="1 2" key="1">
    <citation type="submission" date="2021-06" db="EMBL/GenBank/DDBJ databases">
        <title>Bacillus sp. RD4P76, an endophyte from a halophyte.</title>
        <authorList>
            <person name="Sun J.-Q."/>
        </authorList>
    </citation>
    <scope>NUCLEOTIDE SEQUENCE [LARGE SCALE GENOMIC DNA]</scope>
    <source>
        <strain evidence="1 2">CGMCC 1.15917</strain>
    </source>
</reference>
<dbReference type="RefSeq" id="WP_217065752.1">
    <property type="nucleotide sequence ID" value="NZ_JAHQCS010000081.1"/>
</dbReference>
<evidence type="ECO:0000313" key="2">
    <source>
        <dbReference type="Proteomes" id="UP000784880"/>
    </source>
</evidence>
<comment type="caution">
    <text evidence="1">The sequence shown here is derived from an EMBL/GenBank/DDBJ whole genome shotgun (WGS) entry which is preliminary data.</text>
</comment>
<keyword evidence="2" id="KW-1185">Reference proteome</keyword>
<evidence type="ECO:0000313" key="1">
    <source>
        <dbReference type="EMBL" id="MBU9711730.1"/>
    </source>
</evidence>
<gene>
    <name evidence="1" type="ORF">KS419_08280</name>
</gene>
<accession>A0ABS6JDH5</accession>
<dbReference type="InterPro" id="IPR025071">
    <property type="entry name" value="DUF3939"/>
</dbReference>
<dbReference type="Proteomes" id="UP000784880">
    <property type="component" value="Unassembled WGS sequence"/>
</dbReference>
<proteinExistence type="predicted"/>
<dbReference type="EMBL" id="JAHQCS010000081">
    <property type="protein sequence ID" value="MBU9711730.1"/>
    <property type="molecule type" value="Genomic_DNA"/>
</dbReference>
<name>A0ABS6JDH5_9BACI</name>
<protein>
    <submittedName>
        <fullName evidence="1">DUF3939 domain-containing protein</fullName>
    </submittedName>
</protein>
<organism evidence="1 2">
    <name type="scientific">Evansella tamaricis</name>
    <dbReference type="NCBI Taxonomy" id="2069301"/>
    <lineage>
        <taxon>Bacteria</taxon>
        <taxon>Bacillati</taxon>
        <taxon>Bacillota</taxon>
        <taxon>Bacilli</taxon>
        <taxon>Bacillales</taxon>
        <taxon>Bacillaceae</taxon>
        <taxon>Evansella</taxon>
    </lineage>
</organism>